<sequence>MTAFITMTLCAILLSSISANLTGTSVNYNQSDFNGASFQDFNGTISQNSNGTSSQNFNTSSFQEINGTMSQDLNRTSFQNFNTSSFQEINGTMSQNPTWATVPFENVNGMLSANINWTSTNAIDLAAETAIANHSQIISETTAISLNQTVLLDGNLTVNRSSVSPTITSTAHSLSTSSSSRHGTDTSESGSGNGDHGLDIVDVFDDDEDSTVIFEGSGTIPHNHPTRVTVPLAADEKLSADEKLPAFSTPASDFDFSNAITISVTPHEPSAVSEPTEAPAHSSGSSSATVPLLSSSKLCCCMILLFTIFVGIESV</sequence>
<protein>
    <submittedName>
        <fullName evidence="3">Uncharacterized protein</fullName>
    </submittedName>
</protein>
<evidence type="ECO:0000256" key="1">
    <source>
        <dbReference type="SAM" id="MobiDB-lite"/>
    </source>
</evidence>
<evidence type="ECO:0000313" key="4">
    <source>
        <dbReference type="Proteomes" id="UP000192578"/>
    </source>
</evidence>
<dbReference type="Proteomes" id="UP000192578">
    <property type="component" value="Unassembled WGS sequence"/>
</dbReference>
<organism evidence="3 4">
    <name type="scientific">Hypsibius exemplaris</name>
    <name type="common">Freshwater tardigrade</name>
    <dbReference type="NCBI Taxonomy" id="2072580"/>
    <lineage>
        <taxon>Eukaryota</taxon>
        <taxon>Metazoa</taxon>
        <taxon>Ecdysozoa</taxon>
        <taxon>Tardigrada</taxon>
        <taxon>Eutardigrada</taxon>
        <taxon>Parachela</taxon>
        <taxon>Hypsibioidea</taxon>
        <taxon>Hypsibiidae</taxon>
        <taxon>Hypsibius</taxon>
    </lineage>
</organism>
<dbReference type="AlphaFoldDB" id="A0A9X6NEH2"/>
<keyword evidence="2" id="KW-0732">Signal</keyword>
<keyword evidence="4" id="KW-1185">Reference proteome</keyword>
<feature type="compositionally biased region" description="Low complexity" evidence="1">
    <location>
        <begin position="168"/>
        <end position="189"/>
    </location>
</feature>
<comment type="caution">
    <text evidence="3">The sequence shown here is derived from an EMBL/GenBank/DDBJ whole genome shotgun (WGS) entry which is preliminary data.</text>
</comment>
<reference evidence="4" key="1">
    <citation type="submission" date="2017-01" db="EMBL/GenBank/DDBJ databases">
        <title>Comparative genomics of anhydrobiosis in the tardigrade Hypsibius dujardini.</title>
        <authorList>
            <person name="Yoshida Y."/>
            <person name="Koutsovoulos G."/>
            <person name="Laetsch D."/>
            <person name="Stevens L."/>
            <person name="Kumar S."/>
            <person name="Horikawa D."/>
            <person name="Ishino K."/>
            <person name="Komine S."/>
            <person name="Tomita M."/>
            <person name="Blaxter M."/>
            <person name="Arakawa K."/>
        </authorList>
    </citation>
    <scope>NUCLEOTIDE SEQUENCE [LARGE SCALE GENOMIC DNA]</scope>
    <source>
        <strain evidence="4">Z151</strain>
    </source>
</reference>
<feature type="region of interest" description="Disordered" evidence="1">
    <location>
        <begin position="267"/>
        <end position="286"/>
    </location>
</feature>
<evidence type="ECO:0000313" key="3">
    <source>
        <dbReference type="EMBL" id="OWA51779.1"/>
    </source>
</evidence>
<feature type="signal peptide" evidence="2">
    <location>
        <begin position="1"/>
        <end position="19"/>
    </location>
</feature>
<proteinExistence type="predicted"/>
<evidence type="ECO:0000256" key="2">
    <source>
        <dbReference type="SAM" id="SignalP"/>
    </source>
</evidence>
<feature type="chain" id="PRO_5040727513" evidence="2">
    <location>
        <begin position="20"/>
        <end position="315"/>
    </location>
</feature>
<accession>A0A9X6NEH2</accession>
<gene>
    <name evidence="3" type="ORF">BV898_16246</name>
</gene>
<dbReference type="EMBL" id="MTYJ01000239">
    <property type="protein sequence ID" value="OWA51779.1"/>
    <property type="molecule type" value="Genomic_DNA"/>
</dbReference>
<name>A0A9X6NEH2_HYPEX</name>
<feature type="region of interest" description="Disordered" evidence="1">
    <location>
        <begin position="168"/>
        <end position="198"/>
    </location>
</feature>